<accession>A0AAD8NGS3</accession>
<evidence type="ECO:0000256" key="1">
    <source>
        <dbReference type="SAM" id="MobiDB-lite"/>
    </source>
</evidence>
<dbReference type="PANTHER" id="PTHR31008:SF5">
    <property type="entry name" value="EXPRESSED PROTEIN"/>
    <property type="match status" value="1"/>
</dbReference>
<evidence type="ECO:0000313" key="2">
    <source>
        <dbReference type="EMBL" id="KAK1415410.1"/>
    </source>
</evidence>
<feature type="compositionally biased region" description="Low complexity" evidence="1">
    <location>
        <begin position="706"/>
        <end position="715"/>
    </location>
</feature>
<protein>
    <submittedName>
        <fullName evidence="2">Uncharacterized protein</fullName>
    </submittedName>
</protein>
<sequence length="1058" mass="117639">MLNQSRFYSFKPTHFFSSFKHKQVTPRAITRASAKRRASPPSSSKKRRTFPSLHIPSSATNYCSNYHSLSLSLSRSLSFFLLWLMKMEGGIDPDAPLDYVELRIFPSRNRYEAYVGSSNREEKAASGDLKRLLLHSPRVKDLSSKGSNMNFKILPPDNVTDAEWFTISTLKRFLRILGSPDILSIGNEISQLEETRKFQLSLSLKAMVDVTSSIDSKNELLRAVDLRLTALKDEVVVAFDQAANGKCSTKDISDLENFAHHIGAKDIRDLLQKFVEMSIFPTVEDSKKSLRYDVSPKVSQIERHNSADDENSSFSSEEDRSSVERRRAATRSATPRRSASPMRRIQIGRSGSHRATALTIKSLNHFPTREKLSLRRDPAGNSSDEDHIDPDKPVKKNILRMSVQDKISLFESKQRDQKADVLKSKKLLNRTVGPNKAVLRRWSSGMGENATQNPKNTPLNPNNITPDPEPVPEPEPESDSFIHESMVSNVTAGNIHIKPHSPEREERYEKHPDSIEWTQQNEAKLNELFMKMMEDKNKSVQHPNPKGDISKSKKSPVLKEERGGSYDQDTPKADEKLQVETSGKKAEKKTEMASTNVNKPLKEKTQKSSTSLINSRKEPLKPSVLKKTATKPSSLSATRKSWSSAPSPRTPTGPASATITPTSRKPVDSNIKSEKSQPRSKTLKSPPPDASRNLKHTNQKMQSAVTKSTKTTKTKVQTPDPEVKPSFYNKVTKKSSVVPLEPKPFLRKGSGIGPGAGPVVIKSKVVDHPEETSRTLIHTEDNEVVMAIDISENEEKCEPQVVSLSPCLSPSTSLGRTMCEESMSSNVEETSRTLIHTEDIEVAMAIGLSENDEKCEPQVVSLSPCMSPSPNLGRTKCEESVSSNVELSEVINEEKEELMISPSAWVEAVADESDINHEEEMLPCLVQTESPVQVVVPSGTSLSPRVRRSLSQMLLEESNEEVADVTEWGNAEHPPSFVYQKDPPKGLKRLLKFARKTKAESALLEANDDAGASTVTSQNQLKVPEGHVSTSLNTTKGTRSFFSLSSFRVSKSNESKLL</sequence>
<name>A0AAD8NGS3_TARER</name>
<dbReference type="Proteomes" id="UP001229421">
    <property type="component" value="Unassembled WGS sequence"/>
</dbReference>
<feature type="region of interest" description="Disordered" evidence="1">
    <location>
        <begin position="1005"/>
        <end position="1035"/>
    </location>
</feature>
<feature type="region of interest" description="Disordered" evidence="1">
    <location>
        <begin position="301"/>
        <end position="392"/>
    </location>
</feature>
<feature type="compositionally biased region" description="Polar residues" evidence="1">
    <location>
        <begin position="630"/>
        <end position="647"/>
    </location>
</feature>
<feature type="compositionally biased region" description="Basic and acidic residues" evidence="1">
    <location>
        <begin position="317"/>
        <end position="327"/>
    </location>
</feature>
<feature type="compositionally biased region" description="Basic and acidic residues" evidence="1">
    <location>
        <begin position="557"/>
        <end position="591"/>
    </location>
</feature>
<feature type="compositionally biased region" description="Basic and acidic residues" evidence="1">
    <location>
        <begin position="500"/>
        <end position="514"/>
    </location>
</feature>
<feature type="compositionally biased region" description="Basic residues" evidence="1">
    <location>
        <begin position="33"/>
        <end position="49"/>
    </location>
</feature>
<proteinExistence type="predicted"/>
<feature type="compositionally biased region" description="Basic and acidic residues" evidence="1">
    <location>
        <begin position="367"/>
        <end position="378"/>
    </location>
</feature>
<evidence type="ECO:0000313" key="3">
    <source>
        <dbReference type="Proteomes" id="UP001229421"/>
    </source>
</evidence>
<dbReference type="EMBL" id="JAUHHV010000008">
    <property type="protein sequence ID" value="KAK1415410.1"/>
    <property type="molecule type" value="Genomic_DNA"/>
</dbReference>
<feature type="region of interest" description="Disordered" evidence="1">
    <location>
        <begin position="29"/>
        <end position="52"/>
    </location>
</feature>
<gene>
    <name evidence="2" type="ORF">QVD17_31191</name>
</gene>
<feature type="region of interest" description="Disordered" evidence="1">
    <location>
        <begin position="537"/>
        <end position="727"/>
    </location>
</feature>
<feature type="compositionally biased region" description="Polar residues" evidence="1">
    <location>
        <begin position="449"/>
        <end position="465"/>
    </location>
</feature>
<feature type="region of interest" description="Disordered" evidence="1">
    <location>
        <begin position="493"/>
        <end position="518"/>
    </location>
</feature>
<reference evidence="2" key="1">
    <citation type="journal article" date="2023" name="bioRxiv">
        <title>Improved chromosome-level genome assembly for marigold (Tagetes erecta).</title>
        <authorList>
            <person name="Jiang F."/>
            <person name="Yuan L."/>
            <person name="Wang S."/>
            <person name="Wang H."/>
            <person name="Xu D."/>
            <person name="Wang A."/>
            <person name="Fan W."/>
        </authorList>
    </citation>
    <scope>NUCLEOTIDE SEQUENCE</scope>
    <source>
        <strain evidence="2">WSJ</strain>
        <tissue evidence="2">Leaf</tissue>
    </source>
</reference>
<feature type="compositionally biased region" description="Basic and acidic residues" evidence="1">
    <location>
        <begin position="665"/>
        <end position="677"/>
    </location>
</feature>
<comment type="caution">
    <text evidence="2">The sequence shown here is derived from an EMBL/GenBank/DDBJ whole genome shotgun (WGS) entry which is preliminary data.</text>
</comment>
<feature type="compositionally biased region" description="Low complexity" evidence="1">
    <location>
        <begin position="330"/>
        <end position="344"/>
    </location>
</feature>
<dbReference type="PANTHER" id="PTHR31008">
    <property type="entry name" value="COP1-INTERACTING PROTEIN-RELATED"/>
    <property type="match status" value="1"/>
</dbReference>
<organism evidence="2 3">
    <name type="scientific">Tagetes erecta</name>
    <name type="common">African marigold</name>
    <dbReference type="NCBI Taxonomy" id="13708"/>
    <lineage>
        <taxon>Eukaryota</taxon>
        <taxon>Viridiplantae</taxon>
        <taxon>Streptophyta</taxon>
        <taxon>Embryophyta</taxon>
        <taxon>Tracheophyta</taxon>
        <taxon>Spermatophyta</taxon>
        <taxon>Magnoliopsida</taxon>
        <taxon>eudicotyledons</taxon>
        <taxon>Gunneridae</taxon>
        <taxon>Pentapetalae</taxon>
        <taxon>asterids</taxon>
        <taxon>campanulids</taxon>
        <taxon>Asterales</taxon>
        <taxon>Asteraceae</taxon>
        <taxon>Asteroideae</taxon>
        <taxon>Heliantheae alliance</taxon>
        <taxon>Tageteae</taxon>
        <taxon>Tagetes</taxon>
    </lineage>
</organism>
<feature type="compositionally biased region" description="Polar residues" evidence="1">
    <location>
        <begin position="653"/>
        <end position="663"/>
    </location>
</feature>
<keyword evidence="3" id="KW-1185">Reference proteome</keyword>
<feature type="region of interest" description="Disordered" evidence="1">
    <location>
        <begin position="445"/>
        <end position="479"/>
    </location>
</feature>
<dbReference type="AlphaFoldDB" id="A0AAD8NGS3"/>